<dbReference type="Proteomes" id="UP001590951">
    <property type="component" value="Unassembled WGS sequence"/>
</dbReference>
<organism evidence="2 3">
    <name type="scientific">Lepraria finkii</name>
    <dbReference type="NCBI Taxonomy" id="1340010"/>
    <lineage>
        <taxon>Eukaryota</taxon>
        <taxon>Fungi</taxon>
        <taxon>Dikarya</taxon>
        <taxon>Ascomycota</taxon>
        <taxon>Pezizomycotina</taxon>
        <taxon>Lecanoromycetes</taxon>
        <taxon>OSLEUM clade</taxon>
        <taxon>Lecanoromycetidae</taxon>
        <taxon>Lecanorales</taxon>
        <taxon>Lecanorineae</taxon>
        <taxon>Stereocaulaceae</taxon>
        <taxon>Lepraria</taxon>
    </lineage>
</organism>
<proteinExistence type="predicted"/>
<keyword evidence="3" id="KW-1185">Reference proteome</keyword>
<comment type="caution">
    <text evidence="2">The sequence shown here is derived from an EMBL/GenBank/DDBJ whole genome shotgun (WGS) entry which is preliminary data.</text>
</comment>
<keyword evidence="1" id="KW-0732">Signal</keyword>
<feature type="chain" id="PRO_5045359692" evidence="1">
    <location>
        <begin position="22"/>
        <end position="209"/>
    </location>
</feature>
<feature type="signal peptide" evidence="1">
    <location>
        <begin position="1"/>
        <end position="21"/>
    </location>
</feature>
<dbReference type="EMBL" id="JBHFEH010000001">
    <property type="protein sequence ID" value="KAL2059131.1"/>
    <property type="molecule type" value="Genomic_DNA"/>
</dbReference>
<accession>A0ABR4BQC6</accession>
<reference evidence="2 3" key="1">
    <citation type="submission" date="2024-09" db="EMBL/GenBank/DDBJ databases">
        <title>Rethinking Asexuality: The Enigmatic Case of Functional Sexual Genes in Lepraria (Stereocaulaceae).</title>
        <authorList>
            <person name="Doellman M."/>
            <person name="Sun Y."/>
            <person name="Barcenas-Pena A."/>
            <person name="Lumbsch H.T."/>
            <person name="Grewe F."/>
        </authorList>
    </citation>
    <scope>NUCLEOTIDE SEQUENCE [LARGE SCALE GENOMIC DNA]</scope>
    <source>
        <strain evidence="2 3">Grewe 0041</strain>
    </source>
</reference>
<gene>
    <name evidence="2" type="ORF">ABVK25_000423</name>
</gene>
<evidence type="ECO:0000313" key="2">
    <source>
        <dbReference type="EMBL" id="KAL2059131.1"/>
    </source>
</evidence>
<name>A0ABR4BQC6_9LECA</name>
<evidence type="ECO:0000256" key="1">
    <source>
        <dbReference type="SAM" id="SignalP"/>
    </source>
</evidence>
<sequence length="209" mass="20450">MFAKTALFCALFAASTQIALAQQPYCLLTAVNKFVHPADQQTICCKDASQVKSYISDLCPSSMQSDALSAFKTACEEAGYGSCSSSSSSSSSASVTASASSTSAPYPIIYTTTHYDTECSCTKTKVLSSTGVAGSTGFATGTAPIATGTAAATGSGASSPATGSPIAPVAPSKTGAGSPISSTFAGAATKNVGSVAAGLLAVAGIAFAL</sequence>
<evidence type="ECO:0000313" key="3">
    <source>
        <dbReference type="Proteomes" id="UP001590951"/>
    </source>
</evidence>
<protein>
    <submittedName>
        <fullName evidence="2">Uncharacterized protein</fullName>
    </submittedName>
</protein>